<reference evidence="5 6" key="1">
    <citation type="journal article" date="2018" name="Sci. Rep.">
        <title>Comparative genomics provides insights into the lifestyle and reveals functional heterogeneity of dark septate endophytic fungi.</title>
        <authorList>
            <person name="Knapp D.G."/>
            <person name="Nemeth J.B."/>
            <person name="Barry K."/>
            <person name="Hainaut M."/>
            <person name="Henrissat B."/>
            <person name="Johnson J."/>
            <person name="Kuo A."/>
            <person name="Lim J.H.P."/>
            <person name="Lipzen A."/>
            <person name="Nolan M."/>
            <person name="Ohm R.A."/>
            <person name="Tamas L."/>
            <person name="Grigoriev I.V."/>
            <person name="Spatafora J.W."/>
            <person name="Nagy L.G."/>
            <person name="Kovacs G.M."/>
        </authorList>
    </citation>
    <scope>NUCLEOTIDE SEQUENCE [LARGE SCALE GENOMIC DNA]</scope>
    <source>
        <strain evidence="5 6">DSE2036</strain>
    </source>
</reference>
<evidence type="ECO:0000256" key="3">
    <source>
        <dbReference type="ARBA" id="ARBA00022801"/>
    </source>
</evidence>
<dbReference type="InterPro" id="IPR050645">
    <property type="entry name" value="Histidine_acid_phosphatase"/>
</dbReference>
<dbReference type="CDD" id="cd07061">
    <property type="entry name" value="HP_HAP_like"/>
    <property type="match status" value="1"/>
</dbReference>
<sequence>MTSFIPRQPYSQEELARLYPKELELQLVQVLLRHGERTPVSPRFQNTGLWPYWPYCNSARQFTSVIMATTDWAKWDQLKYRRRLETFGMDDGPVIASGPEGQFDAICQPGELTDQGRETTLALGQRLRHLYVDQLRFMPKLISDSDMIYLRATPIPRALESVQQAFYGFYPPSARTADMPTPTIITRTPADEILFPNDSNCRRFAHLSRAFAKRAAERWNDSEDMEYLSKLFSKWMPGNQKVAVDSHPRLSGIMDTINATDAHGPATKLPKEFYDPKARSIIDKIAVEEWYAGYRESAEYRMLGIGALMGDITSRMTGSVERNGSDGLVEIGGNDGNLGRGRGGETDIKLALSGCHDTTLAAVLTSLGAFNGESWPPFTSHIAIELFRKRAGLNPSLSSLSTATPSAPSPPPNEQKPKSWWTSLFGTSARPGAGTAPEPEGIARKPLADLSEEQKDKIKGYYVRVRYNDKIMQVPGCKQQGKHLDGDESFCTLEAFKEIVDKYTPKNWKHACASNVDAPSFPAQPEPAGYA</sequence>
<dbReference type="GO" id="GO:0016158">
    <property type="term" value="F:inositol hexakisphosphate 3-phosphatase activity"/>
    <property type="evidence" value="ECO:0007669"/>
    <property type="project" value="UniProtKB-EC"/>
</dbReference>
<dbReference type="PROSITE" id="PS00616">
    <property type="entry name" value="HIS_ACID_PHOSPHAT_1"/>
    <property type="match status" value="1"/>
</dbReference>
<evidence type="ECO:0000256" key="1">
    <source>
        <dbReference type="ARBA" id="ARBA00005375"/>
    </source>
</evidence>
<evidence type="ECO:0000313" key="6">
    <source>
        <dbReference type="Proteomes" id="UP000244855"/>
    </source>
</evidence>
<dbReference type="EMBL" id="KZ805387">
    <property type="protein sequence ID" value="PVH99688.1"/>
    <property type="molecule type" value="Genomic_DNA"/>
</dbReference>
<organism evidence="5 6">
    <name type="scientific">Periconia macrospinosa</name>
    <dbReference type="NCBI Taxonomy" id="97972"/>
    <lineage>
        <taxon>Eukaryota</taxon>
        <taxon>Fungi</taxon>
        <taxon>Dikarya</taxon>
        <taxon>Ascomycota</taxon>
        <taxon>Pezizomycotina</taxon>
        <taxon>Dothideomycetes</taxon>
        <taxon>Pleosporomycetidae</taxon>
        <taxon>Pleosporales</taxon>
        <taxon>Massarineae</taxon>
        <taxon>Periconiaceae</taxon>
        <taxon>Periconia</taxon>
    </lineage>
</organism>
<protein>
    <recommendedName>
        <fullName evidence="2">3-phytase</fullName>
        <ecNumber evidence="2">3.1.3.8</ecNumber>
    </recommendedName>
</protein>
<dbReference type="PANTHER" id="PTHR11567">
    <property type="entry name" value="ACID PHOSPHATASE-RELATED"/>
    <property type="match status" value="1"/>
</dbReference>
<evidence type="ECO:0000256" key="4">
    <source>
        <dbReference type="SAM" id="MobiDB-lite"/>
    </source>
</evidence>
<evidence type="ECO:0000256" key="2">
    <source>
        <dbReference type="ARBA" id="ARBA00012632"/>
    </source>
</evidence>
<proteinExistence type="inferred from homology"/>
<dbReference type="SUPFAM" id="SSF53254">
    <property type="entry name" value="Phosphoglycerate mutase-like"/>
    <property type="match status" value="1"/>
</dbReference>
<gene>
    <name evidence="5" type="ORF">DM02DRAFT_593966</name>
</gene>
<dbReference type="InterPro" id="IPR033379">
    <property type="entry name" value="Acid_Pase_AS"/>
</dbReference>
<dbReference type="Pfam" id="PF00328">
    <property type="entry name" value="His_Phos_2"/>
    <property type="match status" value="1"/>
</dbReference>
<dbReference type="STRING" id="97972.A0A2V1DNV5"/>
<feature type="compositionally biased region" description="Low complexity" evidence="4">
    <location>
        <begin position="397"/>
        <end position="406"/>
    </location>
</feature>
<dbReference type="InterPro" id="IPR029033">
    <property type="entry name" value="His_PPase_superfam"/>
</dbReference>
<name>A0A2V1DNV5_9PLEO</name>
<dbReference type="Proteomes" id="UP000244855">
    <property type="component" value="Unassembled WGS sequence"/>
</dbReference>
<evidence type="ECO:0000313" key="5">
    <source>
        <dbReference type="EMBL" id="PVH99688.1"/>
    </source>
</evidence>
<accession>A0A2V1DNV5</accession>
<dbReference type="EC" id="3.1.3.8" evidence="2"/>
<dbReference type="InterPro" id="IPR000560">
    <property type="entry name" value="His_Pase_clade-2"/>
</dbReference>
<keyword evidence="3" id="KW-0378">Hydrolase</keyword>
<comment type="similarity">
    <text evidence="1">Belongs to the histidine acid phosphatase family.</text>
</comment>
<feature type="region of interest" description="Disordered" evidence="4">
    <location>
        <begin position="397"/>
        <end position="448"/>
    </location>
</feature>
<dbReference type="PANTHER" id="PTHR11567:SF110">
    <property type="entry name" value="2-PHOSPHOXYLOSE PHOSPHATASE 1"/>
    <property type="match status" value="1"/>
</dbReference>
<keyword evidence="6" id="KW-1185">Reference proteome</keyword>
<dbReference type="OrthoDB" id="10257284at2759"/>
<dbReference type="Gene3D" id="3.40.50.1240">
    <property type="entry name" value="Phosphoglycerate mutase-like"/>
    <property type="match status" value="1"/>
</dbReference>
<dbReference type="AlphaFoldDB" id="A0A2V1DNV5"/>